<dbReference type="InterPro" id="IPR022642">
    <property type="entry name" value="CheR_C"/>
</dbReference>
<keyword evidence="5" id="KW-0413">Isomerase</keyword>
<dbReference type="InterPro" id="IPR014710">
    <property type="entry name" value="RmlC-like_jellyroll"/>
</dbReference>
<dbReference type="EMBL" id="JACHEK010000002">
    <property type="protein sequence ID" value="MBB6142856.1"/>
    <property type="molecule type" value="Genomic_DNA"/>
</dbReference>
<dbReference type="PRINTS" id="PR00996">
    <property type="entry name" value="CHERMTFRASE"/>
</dbReference>
<dbReference type="PANTHER" id="PTHR24422">
    <property type="entry name" value="CHEMOTAXIS PROTEIN METHYLTRANSFERASE"/>
    <property type="match status" value="1"/>
</dbReference>
<name>A0A841JNC0_9BACT</name>
<comment type="caution">
    <text evidence="5">The sequence shown here is derived from an EMBL/GenBank/DDBJ whole genome shotgun (WGS) entry which is preliminary data.</text>
</comment>
<dbReference type="GO" id="GO:0032259">
    <property type="term" value="P:methylation"/>
    <property type="evidence" value="ECO:0007669"/>
    <property type="project" value="UniProtKB-KW"/>
</dbReference>
<organism evidence="5 6">
    <name type="scientific">Silvibacterium bohemicum</name>
    <dbReference type="NCBI Taxonomy" id="1577686"/>
    <lineage>
        <taxon>Bacteria</taxon>
        <taxon>Pseudomonadati</taxon>
        <taxon>Acidobacteriota</taxon>
        <taxon>Terriglobia</taxon>
        <taxon>Terriglobales</taxon>
        <taxon>Acidobacteriaceae</taxon>
        <taxon>Silvibacterium</taxon>
    </lineage>
</organism>
<feature type="domain" description="CheR-type methyltransferase" evidence="4">
    <location>
        <begin position="202"/>
        <end position="373"/>
    </location>
</feature>
<keyword evidence="2" id="KW-0808">Transferase</keyword>
<dbReference type="InterPro" id="IPR011051">
    <property type="entry name" value="RmlC_Cupin_sf"/>
</dbReference>
<dbReference type="InterPro" id="IPR029063">
    <property type="entry name" value="SAM-dependent_MTases_sf"/>
</dbReference>
<dbReference type="SUPFAM" id="SSF53335">
    <property type="entry name" value="S-adenosyl-L-methionine-dependent methyltransferases"/>
    <property type="match status" value="1"/>
</dbReference>
<dbReference type="Gene3D" id="2.60.120.10">
    <property type="entry name" value="Jelly Rolls"/>
    <property type="match status" value="1"/>
</dbReference>
<dbReference type="GO" id="GO:0016853">
    <property type="term" value="F:isomerase activity"/>
    <property type="evidence" value="ECO:0007669"/>
    <property type="project" value="UniProtKB-KW"/>
</dbReference>
<proteinExistence type="predicted"/>
<dbReference type="PANTHER" id="PTHR24422:SF19">
    <property type="entry name" value="CHEMOTAXIS PROTEIN METHYLTRANSFERASE"/>
    <property type="match status" value="1"/>
</dbReference>
<evidence type="ECO:0000259" key="4">
    <source>
        <dbReference type="PROSITE" id="PS50123"/>
    </source>
</evidence>
<dbReference type="Proteomes" id="UP000538666">
    <property type="component" value="Unassembled WGS sequence"/>
</dbReference>
<keyword evidence="3" id="KW-0949">S-adenosyl-L-methionine</keyword>
<dbReference type="SUPFAM" id="SSF51182">
    <property type="entry name" value="RmlC-like cupins"/>
    <property type="match status" value="1"/>
</dbReference>
<evidence type="ECO:0000256" key="3">
    <source>
        <dbReference type="ARBA" id="ARBA00022691"/>
    </source>
</evidence>
<protein>
    <submittedName>
        <fullName evidence="5">Chemotaxis methyl-accepting protein methylase/mannose-6-phosphate isomerase-like protein (Cupin superfamily)</fullName>
    </submittedName>
</protein>
<evidence type="ECO:0000313" key="5">
    <source>
        <dbReference type="EMBL" id="MBB6142856.1"/>
    </source>
</evidence>
<dbReference type="InterPro" id="IPR000780">
    <property type="entry name" value="CheR_MeTrfase"/>
</dbReference>
<keyword evidence="6" id="KW-1185">Reference proteome</keyword>
<evidence type="ECO:0000313" key="6">
    <source>
        <dbReference type="Proteomes" id="UP000538666"/>
    </source>
</evidence>
<dbReference type="AlphaFoldDB" id="A0A841JNC0"/>
<sequence>MRNAPSNESTPYTYTRPTSATFTGKGLLGYSFGPLNQKDLEIYYVEVEKGHDTFMVSRKIARTYYVLAGSGYFTIDNRKYDVIPGVLVEVPPQVEYCYSGKMTLLILSKPRWFSGNDTHTRWNPDVLVREGPYGVDHSSWTTKLVRAKILGKSPTSFFLRLNERLWRRLPSSLAGLRPMLSYGALVNTLARMHRVRAQALSTYFLRNRPELEQIRRLLETKGKGETLRVAVLACSTGAAAYSVAWTIRSARPDLKLILHAVDISRQAVEFAEQGVYSRTRPELTNTDIFDRVHAAEMDELFLQNGDVVSVKPWIKDGITWHVGDAGEPEMLDILGPQDIVVANNFICHMDPFEAENCLRNIARMINPGGHLFVSGIDLDVRVKVARDLKWQPVQELLEEIHDGDSSCKVCWPCHYGGLEPLNKRRADWKIRYASVFQVGSIPPAQSMRNDENAQITETLYDTEPNCLTPSN</sequence>
<accession>A0A841JNC0</accession>
<dbReference type="Pfam" id="PF01739">
    <property type="entry name" value="CheR"/>
    <property type="match status" value="1"/>
</dbReference>
<gene>
    <name evidence="5" type="ORF">HNQ77_000800</name>
</gene>
<dbReference type="PROSITE" id="PS50123">
    <property type="entry name" value="CHER"/>
    <property type="match status" value="1"/>
</dbReference>
<dbReference type="CDD" id="cd02440">
    <property type="entry name" value="AdoMet_MTases"/>
    <property type="match status" value="1"/>
</dbReference>
<evidence type="ECO:0000256" key="1">
    <source>
        <dbReference type="ARBA" id="ARBA00022603"/>
    </source>
</evidence>
<dbReference type="Gene3D" id="3.40.50.150">
    <property type="entry name" value="Vaccinia Virus protein VP39"/>
    <property type="match status" value="1"/>
</dbReference>
<dbReference type="OrthoDB" id="8334006at2"/>
<reference evidence="5 6" key="1">
    <citation type="submission" date="2020-08" db="EMBL/GenBank/DDBJ databases">
        <title>Genomic Encyclopedia of Type Strains, Phase IV (KMG-IV): sequencing the most valuable type-strain genomes for metagenomic binning, comparative biology and taxonomic classification.</title>
        <authorList>
            <person name="Goeker M."/>
        </authorList>
    </citation>
    <scope>NUCLEOTIDE SEQUENCE [LARGE SCALE GENOMIC DNA]</scope>
    <source>
        <strain evidence="5 6">DSM 103733</strain>
    </source>
</reference>
<evidence type="ECO:0000256" key="2">
    <source>
        <dbReference type="ARBA" id="ARBA00022679"/>
    </source>
</evidence>
<dbReference type="SMART" id="SM00138">
    <property type="entry name" value="MeTrc"/>
    <property type="match status" value="1"/>
</dbReference>
<dbReference type="GO" id="GO:0008757">
    <property type="term" value="F:S-adenosylmethionine-dependent methyltransferase activity"/>
    <property type="evidence" value="ECO:0007669"/>
    <property type="project" value="InterPro"/>
</dbReference>
<dbReference type="InterPro" id="IPR050903">
    <property type="entry name" value="Bact_Chemotaxis_MeTrfase"/>
</dbReference>
<keyword evidence="1 5" id="KW-0489">Methyltransferase</keyword>